<accession>A0ABY5QUM4</accession>
<evidence type="ECO:0000256" key="1">
    <source>
        <dbReference type="SAM" id="Coils"/>
    </source>
</evidence>
<dbReference type="EMBL" id="CP062229">
    <property type="protein sequence ID" value="UVC14758.1"/>
    <property type="molecule type" value="Genomic_DNA"/>
</dbReference>
<keyword evidence="1" id="KW-0175">Coiled coil</keyword>
<name>A0ABY5QUM4_9HYPH</name>
<protein>
    <submittedName>
        <fullName evidence="2">Uncharacterized protein</fullName>
    </submittedName>
</protein>
<sequence>MTGDTSPSDRCAKPGCGALKRIGNPCTDWDCPQKYVTAADYRTLQDHIAALEAEIAQLRDGSIKFAITNATLSARCAELEARALKAEADHETLSGIICDLFQEDKHYDGCLFKENRNFPCQCGYNDRMAKYQAAVRAAKEHAAARSLAWRAE</sequence>
<proteinExistence type="predicted"/>
<feature type="coiled-coil region" evidence="1">
    <location>
        <begin position="41"/>
        <end position="89"/>
    </location>
</feature>
<dbReference type="Proteomes" id="UP001058098">
    <property type="component" value="Chromosome"/>
</dbReference>
<gene>
    <name evidence="2" type="ORF">IHQ72_29780</name>
</gene>
<dbReference type="RefSeq" id="WP_258119177.1">
    <property type="nucleotide sequence ID" value="NZ_CP062229.1"/>
</dbReference>
<organism evidence="2 3">
    <name type="scientific">Mesorhizobium onobrychidis</name>
    <dbReference type="NCBI Taxonomy" id="2775404"/>
    <lineage>
        <taxon>Bacteria</taxon>
        <taxon>Pseudomonadati</taxon>
        <taxon>Pseudomonadota</taxon>
        <taxon>Alphaproteobacteria</taxon>
        <taxon>Hyphomicrobiales</taxon>
        <taxon>Phyllobacteriaceae</taxon>
        <taxon>Mesorhizobium</taxon>
    </lineage>
</organism>
<keyword evidence="3" id="KW-1185">Reference proteome</keyword>
<evidence type="ECO:0000313" key="3">
    <source>
        <dbReference type="Proteomes" id="UP001058098"/>
    </source>
</evidence>
<evidence type="ECO:0000313" key="2">
    <source>
        <dbReference type="EMBL" id="UVC14758.1"/>
    </source>
</evidence>
<reference evidence="2" key="1">
    <citation type="submission" date="2020-09" db="EMBL/GenBank/DDBJ databases">
        <title>Rhizobia associated with sainfoin plants.</title>
        <authorList>
            <person name="Asharfi S."/>
            <person name="Kuzmanovic N."/>
            <person name="Bunk B."/>
            <person name="Sproeer C."/>
            <person name="Becker M."/>
            <person name="Thuenen T."/>
        </authorList>
    </citation>
    <scope>NUCLEOTIDE SEQUENCE</scope>
    <source>
        <strain evidence="2">OM4</strain>
    </source>
</reference>